<evidence type="ECO:0000313" key="3">
    <source>
        <dbReference type="Proteomes" id="UP001235712"/>
    </source>
</evidence>
<dbReference type="Gene3D" id="2.130.10.10">
    <property type="entry name" value="YVTN repeat-like/Quinoprotein amine dehydrogenase"/>
    <property type="match status" value="1"/>
</dbReference>
<evidence type="ECO:0000256" key="1">
    <source>
        <dbReference type="SAM" id="MobiDB-lite"/>
    </source>
</evidence>
<reference evidence="2 3" key="1">
    <citation type="submission" date="2023-07" db="EMBL/GenBank/DDBJ databases">
        <title>Sequencing the genomes of 1000 actinobacteria strains.</title>
        <authorList>
            <person name="Klenk H.-P."/>
        </authorList>
    </citation>
    <scope>NUCLEOTIDE SEQUENCE [LARGE SCALE GENOMIC DNA]</scope>
    <source>
        <strain evidence="2 3">DSM 44388</strain>
    </source>
</reference>
<dbReference type="Proteomes" id="UP001235712">
    <property type="component" value="Unassembled WGS sequence"/>
</dbReference>
<keyword evidence="3" id="KW-1185">Reference proteome</keyword>
<dbReference type="InterPro" id="IPR027417">
    <property type="entry name" value="P-loop_NTPase"/>
</dbReference>
<dbReference type="EMBL" id="JAUSQZ010000001">
    <property type="protein sequence ID" value="MDP9829555.1"/>
    <property type="molecule type" value="Genomic_DNA"/>
</dbReference>
<dbReference type="RefSeq" id="WP_307247840.1">
    <property type="nucleotide sequence ID" value="NZ_JAUSQZ010000001.1"/>
</dbReference>
<sequence>MVSEGTPDALKLQFARELRALRERTSGLSVRQLELALKRAGRPYQRSTISDKLTGTSAPDWEFVESLYRVCVVPADPRELARLRQKHHAFARALGRARRGSAPENAAEPRRPPAGSGPGRPPRPWLVSARGSSTSSDFWFTGRDRAIAEVQSFCAGSGPGLMAVTGMPGTGKSAVLSALVLVSLWPGAVPPDARESIPDCGIVGAVHAGEKSASAVLLEVGAALGIEAGDVDVLRDRLEQPDTSAPAGVVVVDAVDEALDPDGLAVELKWLSWHVRLLVGVRPDAPAAPGEVPPLPGPLAARHPRVLDLDDETHSADLDVATYVARRLRADPRPEGYGNPLGWADLALVEVIGTEVQDRVSHHNFLVAQFVVEELLSAPVLPRVRHGWSRSMAWPSELAGWIRRDVSRRLGEDADVLRGVLMPLAHARRGGMPRWVWTAAVRRLHRGPGPDPDAGITRVLHDLGFYLARTGEDRFLLRHHQFVAYFRGQHADTVRTEAAIVDVLLDQGRAVTDGAVTGWAGLATYARDNLFTHARRAGRLRSLLLTDTACLAAVEPLAAAVELRGAEDRYCHEAGQVLLRSSYARELSFRWRRSVLQFHANVLGLDWLSAGLLRQAGQDLPWSAPWNAGPAHAGPLALGQAFQSQALFAVPDRDPGPAAFVWSPAGTGRLVDVVTRSQLAADVRIMDVDPDGLVPADQEPPHVQAWTSATGTTYVAVATRQGRIDVHTLEGGSLSSIPGGALHVQVPAPVHDLTVVRGPRDVDVLVVASGRPGHLIMRVLRPELLGEGREPADRVRPSEATRLLPLRPAGAAGALLAVSPHGEISVWRIPVEADPVTTLTWASRFRPEEILVDGDAEKAVLVGQDGVHVYAMYLDQGLSRAGEPMVMGDAGRTSRVSLGSRGPQEASLAIGDGYGEVRIIHLDKGVERARHSLDTVHPVHDLTHLPGPGGLLAVAGWDGTVQVVDGADEPRLVGALRHGRPAPRLSGLGVTGDGPVLASRSLDGATRIWQIPAGPTAEPAPARGPITTVTATLRSRSETLVLTSSVESPGLLAHVVTAAGAGPAIGIATDEPVVLHHAARIDGVVWLSIVTESRVVAGRVRADLSIDTVWSMPLPDTEIEHLHVLPAPSGREPLVLLAGPELLQLRPVNGPAVWSRDDEPVTAVRITDAGTPGWQAAVATDDGLVHIVRWAGGRLDRLTLEHEISVVDVALVTQGERTAVLAADHAGRIVRVLLAPDGARTGFQTITGSELWRPTRLLAGPGRRPRLIAVADTGRILHADHLLNDETPRVEVTHTTLSGPVAHTAVGGHHAALADASGNLLLTTFGDQPPVLAPLNVSLSALTHLPATDAYLLAHGDSFLALRAHPA</sequence>
<dbReference type="SUPFAM" id="SSF50978">
    <property type="entry name" value="WD40 repeat-like"/>
    <property type="match status" value="1"/>
</dbReference>
<proteinExistence type="predicted"/>
<feature type="region of interest" description="Disordered" evidence="1">
    <location>
        <begin position="93"/>
        <end position="132"/>
    </location>
</feature>
<comment type="caution">
    <text evidence="2">The sequence shown here is derived from an EMBL/GenBank/DDBJ whole genome shotgun (WGS) entry which is preliminary data.</text>
</comment>
<evidence type="ECO:0000313" key="2">
    <source>
        <dbReference type="EMBL" id="MDP9829555.1"/>
    </source>
</evidence>
<name>A0ABT9PA38_9ACTN</name>
<accession>A0ABT9PA38</accession>
<protein>
    <submittedName>
        <fullName evidence="2">WD40 repeat protein</fullName>
    </submittedName>
</protein>
<dbReference type="Pfam" id="PF13560">
    <property type="entry name" value="HTH_31"/>
    <property type="match status" value="1"/>
</dbReference>
<dbReference type="InterPro" id="IPR036322">
    <property type="entry name" value="WD40_repeat_dom_sf"/>
</dbReference>
<dbReference type="SUPFAM" id="SSF52540">
    <property type="entry name" value="P-loop containing nucleoside triphosphate hydrolases"/>
    <property type="match status" value="1"/>
</dbReference>
<dbReference type="InterPro" id="IPR015943">
    <property type="entry name" value="WD40/YVTN_repeat-like_dom_sf"/>
</dbReference>
<gene>
    <name evidence="2" type="ORF">J2S57_005304</name>
</gene>
<organism evidence="2 3">
    <name type="scientific">Kineosporia succinea</name>
    <dbReference type="NCBI Taxonomy" id="84632"/>
    <lineage>
        <taxon>Bacteria</taxon>
        <taxon>Bacillati</taxon>
        <taxon>Actinomycetota</taxon>
        <taxon>Actinomycetes</taxon>
        <taxon>Kineosporiales</taxon>
        <taxon>Kineosporiaceae</taxon>
        <taxon>Kineosporia</taxon>
    </lineage>
</organism>